<name>A0A9E2KJ31_9FIRM</name>
<feature type="non-terminal residue" evidence="1">
    <location>
        <position position="1"/>
    </location>
</feature>
<proteinExistence type="predicted"/>
<dbReference type="Proteomes" id="UP000824178">
    <property type="component" value="Unassembled WGS sequence"/>
</dbReference>
<accession>A0A9E2KJ31</accession>
<comment type="caution">
    <text evidence="1">The sequence shown here is derived from an EMBL/GenBank/DDBJ whole genome shotgun (WGS) entry which is preliminary data.</text>
</comment>
<dbReference type="EMBL" id="JAHLFH010000056">
    <property type="protein sequence ID" value="MBU3819284.1"/>
    <property type="molecule type" value="Genomic_DNA"/>
</dbReference>
<organism evidence="1 2">
    <name type="scientific">Candidatus Faecalibacterium intestinavium</name>
    <dbReference type="NCBI Taxonomy" id="2838580"/>
    <lineage>
        <taxon>Bacteria</taxon>
        <taxon>Bacillati</taxon>
        <taxon>Bacillota</taxon>
        <taxon>Clostridia</taxon>
        <taxon>Eubacteriales</taxon>
        <taxon>Oscillospiraceae</taxon>
        <taxon>Faecalibacterium</taxon>
    </lineage>
</organism>
<sequence length="85" mass="9369">DQQQAAARSALAQSLAAEGVPQALADRMIASGISSEMLRHAVHQRGCYPEDTPIAAYDPQFVQESLVASWDKWHEYILDNADIPF</sequence>
<protein>
    <submittedName>
        <fullName evidence="1">Uncharacterized protein</fullName>
    </submittedName>
</protein>
<dbReference type="AlphaFoldDB" id="A0A9E2KJ31"/>
<evidence type="ECO:0000313" key="2">
    <source>
        <dbReference type="Proteomes" id="UP000824178"/>
    </source>
</evidence>
<evidence type="ECO:0000313" key="1">
    <source>
        <dbReference type="EMBL" id="MBU3819284.1"/>
    </source>
</evidence>
<gene>
    <name evidence="1" type="ORF">H9864_02760</name>
</gene>
<reference evidence="1" key="1">
    <citation type="journal article" date="2021" name="PeerJ">
        <title>Extensive microbial diversity within the chicken gut microbiome revealed by metagenomics and culture.</title>
        <authorList>
            <person name="Gilroy R."/>
            <person name="Ravi A."/>
            <person name="Getino M."/>
            <person name="Pursley I."/>
            <person name="Horton D.L."/>
            <person name="Alikhan N.F."/>
            <person name="Baker D."/>
            <person name="Gharbi K."/>
            <person name="Hall N."/>
            <person name="Watson M."/>
            <person name="Adriaenssens E.M."/>
            <person name="Foster-Nyarko E."/>
            <person name="Jarju S."/>
            <person name="Secka A."/>
            <person name="Antonio M."/>
            <person name="Oren A."/>
            <person name="Chaudhuri R.R."/>
            <person name="La Ragione R."/>
            <person name="Hildebrand F."/>
            <person name="Pallen M.J."/>
        </authorList>
    </citation>
    <scope>NUCLEOTIDE SEQUENCE</scope>
    <source>
        <strain evidence="1">742</strain>
    </source>
</reference>
<reference evidence="1" key="2">
    <citation type="submission" date="2021-04" db="EMBL/GenBank/DDBJ databases">
        <authorList>
            <person name="Gilroy R."/>
        </authorList>
    </citation>
    <scope>NUCLEOTIDE SEQUENCE</scope>
    <source>
        <strain evidence="1">742</strain>
    </source>
</reference>